<keyword evidence="3" id="KW-0812">Transmembrane</keyword>
<dbReference type="Pfam" id="PF03419">
    <property type="entry name" value="Peptidase_U4"/>
    <property type="match status" value="1"/>
</dbReference>
<evidence type="ECO:0000313" key="4">
    <source>
        <dbReference type="EMBL" id="VYT73527.1"/>
    </source>
</evidence>
<dbReference type="GO" id="GO:0006508">
    <property type="term" value="P:proteolysis"/>
    <property type="evidence" value="ECO:0007669"/>
    <property type="project" value="UniProtKB-KW"/>
</dbReference>
<comment type="subcellular location">
    <subcellularLocation>
        <location evidence="1">Cell membrane</location>
    </subcellularLocation>
</comment>
<reference evidence="4" key="1">
    <citation type="submission" date="2019-11" db="EMBL/GenBank/DDBJ databases">
        <authorList>
            <person name="Feng L."/>
        </authorList>
    </citation>
    <scope>NUCLEOTIDE SEQUENCE</scope>
    <source>
        <strain evidence="4">IbartlettiiLFYP30</strain>
    </source>
</reference>
<dbReference type="AlphaFoldDB" id="A0A6N2Z5Q4"/>
<name>A0A6N2Z5Q4_9FIRM</name>
<accession>A0A6N2Z5Q4</accession>
<feature type="active site" evidence="2">
    <location>
        <position position="164"/>
    </location>
</feature>
<dbReference type="EC" id="3.4.23.-" evidence="1"/>
<keyword evidence="1" id="KW-0064">Aspartyl protease</keyword>
<keyword evidence="1" id="KW-0749">Sporulation</keyword>
<feature type="transmembrane region" description="Helical" evidence="3">
    <location>
        <begin position="32"/>
        <end position="50"/>
    </location>
</feature>
<keyword evidence="1 3" id="KW-0472">Membrane</keyword>
<evidence type="ECO:0000256" key="3">
    <source>
        <dbReference type="SAM" id="Phobius"/>
    </source>
</evidence>
<dbReference type="GO" id="GO:0005886">
    <property type="term" value="C:plasma membrane"/>
    <property type="evidence" value="ECO:0007669"/>
    <property type="project" value="UniProtKB-SubCell"/>
</dbReference>
<evidence type="ECO:0000256" key="2">
    <source>
        <dbReference type="PIRSR" id="PIRSR018571-1"/>
    </source>
</evidence>
<keyword evidence="1" id="KW-0645">Protease</keyword>
<feature type="transmembrane region" description="Helical" evidence="3">
    <location>
        <begin position="86"/>
        <end position="106"/>
    </location>
</feature>
<evidence type="ECO:0000256" key="1">
    <source>
        <dbReference type="PIRNR" id="PIRNR018571"/>
    </source>
</evidence>
<comment type="similarity">
    <text evidence="1">Belongs to the peptidase U4 family.</text>
</comment>
<dbReference type="GO" id="GO:0030435">
    <property type="term" value="P:sporulation resulting in formation of a cellular spore"/>
    <property type="evidence" value="ECO:0007669"/>
    <property type="project" value="UniProtKB-KW"/>
</dbReference>
<sequence length="275" mass="31685">MYLDCYILENLFINYIIINCTTYIAKIYTKKIRQICGAVIGTIYSVMYVYKELEIFFTLPAKFIFFILIVLICFNINSKKEFIKILFNFYLVNIFISGSTYFIIYFTGISHMTISFFIICSYISCKLLKKIVNNFRLLKHIDDITKKISIGILDKNIECIALLDSGNLLQDPISKNDVVIVKASLLENFLPKNCDFNKMDILNIQSITENLEPRISSRVRLIPYKHVGDNNAGMILGIKADYLDVDNKKISNIILGVSNFNDEGYSAILNPRILY</sequence>
<feature type="transmembrane region" description="Helical" evidence="3">
    <location>
        <begin position="56"/>
        <end position="74"/>
    </location>
</feature>
<protein>
    <recommendedName>
        <fullName evidence="1">Sporulation sigma-E factor-processing peptidase</fullName>
        <ecNumber evidence="1">3.4.23.-</ecNumber>
    </recommendedName>
    <alternativeName>
        <fullName evidence="1">Membrane-associated aspartic protease</fullName>
    </alternativeName>
    <alternativeName>
        <fullName evidence="1">Stage II sporulation protein GA</fullName>
    </alternativeName>
</protein>
<feature type="transmembrane region" description="Helical" evidence="3">
    <location>
        <begin position="6"/>
        <end position="25"/>
    </location>
</feature>
<gene>
    <name evidence="4" type="ORF">IBLFYP30_01041</name>
</gene>
<keyword evidence="3" id="KW-1133">Transmembrane helix</keyword>
<proteinExistence type="inferred from homology"/>
<dbReference type="InterPro" id="IPR005081">
    <property type="entry name" value="SpoIIGA"/>
</dbReference>
<dbReference type="GO" id="GO:0004190">
    <property type="term" value="F:aspartic-type endopeptidase activity"/>
    <property type="evidence" value="ECO:0007669"/>
    <property type="project" value="UniProtKB-KW"/>
</dbReference>
<keyword evidence="1" id="KW-0378">Hydrolase</keyword>
<keyword evidence="1" id="KW-1003">Cell membrane</keyword>
<organism evidence="4">
    <name type="scientific">Intestinibacter bartlettii</name>
    <dbReference type="NCBI Taxonomy" id="261299"/>
    <lineage>
        <taxon>Bacteria</taxon>
        <taxon>Bacillati</taxon>
        <taxon>Bacillota</taxon>
        <taxon>Clostridia</taxon>
        <taxon>Peptostreptococcales</taxon>
        <taxon>Peptostreptococcaceae</taxon>
        <taxon>Intestinibacter</taxon>
    </lineage>
</organism>
<comment type="function">
    <text evidence="1">Probable aspartic protease that is responsible for the proteolytic cleavage of the RNA polymerase sigma E factor (SigE/spoIIGB) to yield the active peptide in the mother cell during sporulation. Responds to a signal from the forespore that is triggered by the extracellular signal protein SpoIIR.</text>
</comment>
<dbReference type="GO" id="GO:0030436">
    <property type="term" value="P:asexual sporulation"/>
    <property type="evidence" value="ECO:0007669"/>
    <property type="project" value="InterPro"/>
</dbReference>
<dbReference type="EMBL" id="CACRUE010000009">
    <property type="protein sequence ID" value="VYT73527.1"/>
    <property type="molecule type" value="Genomic_DNA"/>
</dbReference>
<dbReference type="PIRSF" id="PIRSF018571">
    <property type="entry name" value="SpoIIGA"/>
    <property type="match status" value="1"/>
</dbReference>